<dbReference type="PRINTS" id="PR00452">
    <property type="entry name" value="SH3DOMAIN"/>
</dbReference>
<evidence type="ECO:0000313" key="7">
    <source>
        <dbReference type="Proteomes" id="UP000198372"/>
    </source>
</evidence>
<dbReference type="SMART" id="SM00326">
    <property type="entry name" value="SH3"/>
    <property type="match status" value="1"/>
</dbReference>
<evidence type="ECO:0000259" key="5">
    <source>
        <dbReference type="PROSITE" id="PS51021"/>
    </source>
</evidence>
<keyword evidence="7" id="KW-1185">Reference proteome</keyword>
<dbReference type="InterPro" id="IPR004148">
    <property type="entry name" value="BAR_dom"/>
</dbReference>
<proteinExistence type="predicted"/>
<dbReference type="InterPro" id="IPR036028">
    <property type="entry name" value="SH3-like_dom_sf"/>
</dbReference>
<evidence type="ECO:0000259" key="4">
    <source>
        <dbReference type="PROSITE" id="PS50002"/>
    </source>
</evidence>
<dbReference type="GO" id="GO:0097320">
    <property type="term" value="P:plasma membrane tubulation"/>
    <property type="evidence" value="ECO:0007669"/>
    <property type="project" value="TreeGrafter"/>
</dbReference>
<dbReference type="AlphaFoldDB" id="A0A238FJR9"/>
<dbReference type="GO" id="GO:0051666">
    <property type="term" value="P:actin cortical patch localization"/>
    <property type="evidence" value="ECO:0007669"/>
    <property type="project" value="InterPro"/>
</dbReference>
<dbReference type="PROSITE" id="PS50002">
    <property type="entry name" value="SH3"/>
    <property type="match status" value="1"/>
</dbReference>
<dbReference type="GO" id="GO:0008289">
    <property type="term" value="F:lipid binding"/>
    <property type="evidence" value="ECO:0007669"/>
    <property type="project" value="TreeGrafter"/>
</dbReference>
<evidence type="ECO:0000256" key="3">
    <source>
        <dbReference type="SAM" id="MobiDB-lite"/>
    </source>
</evidence>
<dbReference type="InterPro" id="IPR001452">
    <property type="entry name" value="SH3_domain"/>
</dbReference>
<evidence type="ECO:0000256" key="1">
    <source>
        <dbReference type="ARBA" id="ARBA00022443"/>
    </source>
</evidence>
<dbReference type="GO" id="GO:0030479">
    <property type="term" value="C:actin cortical patch"/>
    <property type="evidence" value="ECO:0007669"/>
    <property type="project" value="TreeGrafter"/>
</dbReference>
<reference evidence="7" key="1">
    <citation type="submission" date="2016-09" db="EMBL/GenBank/DDBJ databases">
        <authorList>
            <person name="Jeantristanb JTB J.-T."/>
            <person name="Ricardo R."/>
        </authorList>
    </citation>
    <scope>NUCLEOTIDE SEQUENCE [LARGE SCALE GENOMIC DNA]</scope>
</reference>
<accession>A0A238FJR9</accession>
<dbReference type="EMBL" id="FMSP01000007">
    <property type="protein sequence ID" value="SCV71418.1"/>
    <property type="molecule type" value="Genomic_DNA"/>
</dbReference>
<dbReference type="SUPFAM" id="SSF50044">
    <property type="entry name" value="SH3-domain"/>
    <property type="match status" value="1"/>
</dbReference>
<dbReference type="Pfam" id="PF03114">
    <property type="entry name" value="BAR"/>
    <property type="match status" value="1"/>
</dbReference>
<dbReference type="CDD" id="cd07599">
    <property type="entry name" value="BAR_Rvs167p"/>
    <property type="match status" value="1"/>
</dbReference>
<dbReference type="Gene3D" id="2.30.30.40">
    <property type="entry name" value="SH3 Domains"/>
    <property type="match status" value="1"/>
</dbReference>
<gene>
    <name evidence="6" type="ORF">BQ2448_3006</name>
</gene>
<dbReference type="InterPro" id="IPR027267">
    <property type="entry name" value="AH/BAR_dom_sf"/>
</dbReference>
<dbReference type="GO" id="GO:0043332">
    <property type="term" value="C:mating projection tip"/>
    <property type="evidence" value="ECO:0007669"/>
    <property type="project" value="TreeGrafter"/>
</dbReference>
<dbReference type="SUPFAM" id="SSF103657">
    <property type="entry name" value="BAR/IMD domain-like"/>
    <property type="match status" value="1"/>
</dbReference>
<dbReference type="OrthoDB" id="2159336at2759"/>
<feature type="compositionally biased region" description="Pro residues" evidence="3">
    <location>
        <begin position="389"/>
        <end position="398"/>
    </location>
</feature>
<feature type="domain" description="SH3" evidence="4">
    <location>
        <begin position="401"/>
        <end position="454"/>
    </location>
</feature>
<organism evidence="6 7">
    <name type="scientific">Microbotryum intermedium</name>
    <dbReference type="NCBI Taxonomy" id="269621"/>
    <lineage>
        <taxon>Eukaryota</taxon>
        <taxon>Fungi</taxon>
        <taxon>Dikarya</taxon>
        <taxon>Basidiomycota</taxon>
        <taxon>Pucciniomycotina</taxon>
        <taxon>Microbotryomycetes</taxon>
        <taxon>Microbotryales</taxon>
        <taxon>Microbotryaceae</taxon>
        <taxon>Microbotryum</taxon>
    </lineage>
</organism>
<feature type="region of interest" description="Disordered" evidence="3">
    <location>
        <begin position="319"/>
        <end position="400"/>
    </location>
</feature>
<protein>
    <submittedName>
        <fullName evidence="6">BQ2448_3006 protein</fullName>
    </submittedName>
</protein>
<dbReference type="PROSITE" id="PS51021">
    <property type="entry name" value="BAR"/>
    <property type="match status" value="1"/>
</dbReference>
<dbReference type="Gene3D" id="1.20.1270.60">
    <property type="entry name" value="Arfaptin homology (AH) domain/BAR domain"/>
    <property type="match status" value="1"/>
</dbReference>
<dbReference type="InterPro" id="IPR046982">
    <property type="entry name" value="BIN3/RVS161-like"/>
</dbReference>
<evidence type="ECO:0000256" key="2">
    <source>
        <dbReference type="PROSITE-ProRule" id="PRU00192"/>
    </source>
</evidence>
<evidence type="ECO:0000313" key="6">
    <source>
        <dbReference type="EMBL" id="SCV71418.1"/>
    </source>
</evidence>
<sequence length="454" mass="50373">MKGALKSIKRAPHLLTSKVGMATSWTCRPFFSLLCPTKHAMLTFVLFLAESSDAETDEIVRKFAGLEEYTAKILKDTTTFRDNISIMLTSGAGFATAFTTLFQPINDEVSLTVKHPESATTLRNISSYQELMAELRDTIQPELELIDSRVIAPLKEYQDLLKKIRKTVTKREHKLVDYDRFNNSYKKLSEKKEKSLSDEKNLFKLEQDLEQATQEYEHYNGMLKSDIPHFLRLTTAFISPIFQTFYFIKIGILWSFTDTMLDKMQAWGSQHYGDMSIQGIESMHYERLGDAVERLDALTITKRYMGSAEDVCRRTARMLQQHREASGSDTASTYSRTSRTGSVATSSYASKPPARAGSYGTTSAAAEDPAPPYSAGGGASSVVAGKRAAPPPPAPKRPGGPAVTYVTALYDYAATAEGDLSFNAGDRIELVTKTASTEDWWTGKINGQQGVFPG</sequence>
<dbReference type="SMART" id="SM00721">
    <property type="entry name" value="BAR"/>
    <property type="match status" value="1"/>
</dbReference>
<dbReference type="Pfam" id="PF00018">
    <property type="entry name" value="SH3_1"/>
    <property type="match status" value="1"/>
</dbReference>
<dbReference type="PANTHER" id="PTHR47174">
    <property type="entry name" value="BRIDGING INTEGRATOR 3"/>
    <property type="match status" value="1"/>
</dbReference>
<feature type="compositionally biased region" description="Polar residues" evidence="3">
    <location>
        <begin position="327"/>
        <end position="349"/>
    </location>
</feature>
<dbReference type="PANTHER" id="PTHR47174:SF1">
    <property type="entry name" value="REDUCED VIABILITY UPON STARVATION PROTEIN 167"/>
    <property type="match status" value="1"/>
</dbReference>
<dbReference type="GO" id="GO:0031097">
    <property type="term" value="C:medial cortex"/>
    <property type="evidence" value="ECO:0007669"/>
    <property type="project" value="TreeGrafter"/>
</dbReference>
<keyword evidence="1 2" id="KW-0728">SH3 domain</keyword>
<dbReference type="GO" id="GO:0006897">
    <property type="term" value="P:endocytosis"/>
    <property type="evidence" value="ECO:0007669"/>
    <property type="project" value="InterPro"/>
</dbReference>
<dbReference type="STRING" id="269621.A0A238FJR9"/>
<dbReference type="Proteomes" id="UP000198372">
    <property type="component" value="Unassembled WGS sequence"/>
</dbReference>
<feature type="domain" description="BAR" evidence="5">
    <location>
        <begin position="41"/>
        <end position="277"/>
    </location>
</feature>
<dbReference type="FunFam" id="2.30.30.40:FF:000100">
    <property type="entry name" value="SH3 domain-containing YSC84-like protein 1"/>
    <property type="match status" value="1"/>
</dbReference>
<name>A0A238FJR9_9BASI</name>
<dbReference type="GO" id="GO:1990528">
    <property type="term" value="C:Rvs161p-Rvs167p complex"/>
    <property type="evidence" value="ECO:0007669"/>
    <property type="project" value="TreeGrafter"/>
</dbReference>